<dbReference type="EMBL" id="HAEJ01013836">
    <property type="protein sequence ID" value="SBS54293.1"/>
    <property type="molecule type" value="Transcribed_RNA"/>
</dbReference>
<evidence type="ECO:0000313" key="9">
    <source>
        <dbReference type="EMBL" id="SBP59375.1"/>
    </source>
</evidence>
<reference evidence="9" key="3">
    <citation type="submission" date="2016-06" db="EMBL/GenBank/DDBJ databases">
        <title>The genome of a short-lived fish provides insights into sex chromosome evolution and the genetic control of aging.</title>
        <authorList>
            <person name="Reichwald K."/>
            <person name="Felder M."/>
            <person name="Petzold A."/>
            <person name="Koch P."/>
            <person name="Groth M."/>
            <person name="Platzer M."/>
        </authorList>
    </citation>
    <scope>NUCLEOTIDE SEQUENCE</scope>
    <source>
        <tissue evidence="9">Brain</tissue>
    </source>
</reference>
<sequence length="265" mass="28724">MWSNLFVQQEEDGRMGVVGAGQGGGLAGMKGLRGQRRTNKMSDSQEGKIKLAFFVAIVGVTLTVLGMGTEFWVELAQPKDFSGNQTCQMAHYGLWKGCVRTLWVADIDPERTSCGPAELPGESNCTYFKFFTSGENAVIFKKTTNRNLNLAAAVLALLSLTMMVMGSICIAMSLSKGVLFFLKPASFCFILSGVLVLLSVLIFHQSVLALLSSDHSIPLHHELSWSVACVGSAGAILIFGGFLFIVLALPFSPWQRCFPHKNSTT</sequence>
<evidence type="ECO:0000313" key="7">
    <source>
        <dbReference type="EMBL" id="KAF7227161.1"/>
    </source>
</evidence>
<feature type="transmembrane region" description="Helical" evidence="5">
    <location>
        <begin position="150"/>
        <end position="174"/>
    </location>
</feature>
<evidence type="ECO:0000256" key="3">
    <source>
        <dbReference type="ARBA" id="ARBA00022989"/>
    </source>
</evidence>
<dbReference type="AlphaFoldDB" id="A0A1A8AYT1"/>
<dbReference type="EMBL" id="HADY01020890">
    <property type="protein sequence ID" value="SBP59375.1"/>
    <property type="molecule type" value="Transcribed_RNA"/>
</dbReference>
<keyword evidence="3 5" id="KW-1133">Transmembrane helix</keyword>
<dbReference type="GO" id="GO:0005246">
    <property type="term" value="F:calcium channel regulator activity"/>
    <property type="evidence" value="ECO:0007669"/>
    <property type="project" value="TreeGrafter"/>
</dbReference>
<dbReference type="Pfam" id="PF13903">
    <property type="entry name" value="Claudin_2"/>
    <property type="match status" value="1"/>
</dbReference>
<accession>A0A1A8AYT1</accession>
<reference evidence="10" key="5">
    <citation type="submission" date="2025-05" db="UniProtKB">
        <authorList>
            <consortium name="Ensembl"/>
        </authorList>
    </citation>
    <scope>IDENTIFICATION</scope>
</reference>
<dbReference type="RefSeq" id="XP_015805861.1">
    <property type="nucleotide sequence ID" value="XM_015950375.3"/>
</dbReference>
<organism evidence="9">
    <name type="scientific">Nothobranchius furzeri</name>
    <name type="common">Turquoise killifish</name>
    <dbReference type="NCBI Taxonomy" id="105023"/>
    <lineage>
        <taxon>Eukaryota</taxon>
        <taxon>Metazoa</taxon>
        <taxon>Chordata</taxon>
        <taxon>Craniata</taxon>
        <taxon>Vertebrata</taxon>
        <taxon>Euteleostomi</taxon>
        <taxon>Actinopterygii</taxon>
        <taxon>Neopterygii</taxon>
        <taxon>Teleostei</taxon>
        <taxon>Neoteleostei</taxon>
        <taxon>Acanthomorphata</taxon>
        <taxon>Ovalentaria</taxon>
        <taxon>Atherinomorphae</taxon>
        <taxon>Cyprinodontiformes</taxon>
        <taxon>Nothobranchiidae</taxon>
        <taxon>Nothobranchius</taxon>
    </lineage>
</organism>
<dbReference type="PANTHER" id="PTHR15025">
    <property type="entry name" value="VOLTAGE-DEPENDENT CALCIUM CHANNEL GAMMA-1 SUBUNIT-RELATED"/>
    <property type="match status" value="1"/>
</dbReference>
<keyword evidence="2 5" id="KW-0812">Transmembrane</keyword>
<evidence type="ECO:0000256" key="5">
    <source>
        <dbReference type="SAM" id="Phobius"/>
    </source>
</evidence>
<evidence type="ECO:0000256" key="2">
    <source>
        <dbReference type="ARBA" id="ARBA00022692"/>
    </source>
</evidence>
<dbReference type="Ensembl" id="ENSNFUT00015044741.1">
    <property type="protein sequence ID" value="ENSNFUP00015042858.1"/>
    <property type="gene ID" value="ENSNFUG00015020525.1"/>
</dbReference>
<feature type="transmembrane region" description="Helical" evidence="5">
    <location>
        <begin position="186"/>
        <end position="211"/>
    </location>
</feature>
<proteinExistence type="predicted"/>
<dbReference type="GO" id="GO:1902514">
    <property type="term" value="P:regulation of calcium ion transmembrane transport via high voltage-gated calcium channel"/>
    <property type="evidence" value="ECO:0007669"/>
    <property type="project" value="TreeGrafter"/>
</dbReference>
<dbReference type="Gene3D" id="1.20.140.150">
    <property type="match status" value="1"/>
</dbReference>
<dbReference type="EMBL" id="JAAVVJ010000003">
    <property type="protein sequence ID" value="KAF7227160.1"/>
    <property type="molecule type" value="Genomic_DNA"/>
</dbReference>
<evidence type="ECO:0000256" key="4">
    <source>
        <dbReference type="ARBA" id="ARBA00023136"/>
    </source>
</evidence>
<comment type="subcellular location">
    <subcellularLocation>
        <location evidence="1">Membrane</location>
        <topology evidence="1">Multi-pass membrane protein</topology>
    </subcellularLocation>
</comment>
<name>A0A1A8AYT1_NOTFU</name>
<dbReference type="GeneTree" id="ENSGT00390000007786"/>
<dbReference type="OrthoDB" id="8890470at2759"/>
<dbReference type="CTD" id="100003220"/>
<dbReference type="PRINTS" id="PR01077">
    <property type="entry name" value="CLAUDIN"/>
</dbReference>
<evidence type="ECO:0000313" key="6">
    <source>
        <dbReference type="EMBL" id="KAF7227160.1"/>
    </source>
</evidence>
<dbReference type="EMBL" id="JAAVVJ010000003">
    <property type="protein sequence ID" value="KAF7227161.1"/>
    <property type="molecule type" value="Genomic_DNA"/>
</dbReference>
<dbReference type="OMA" id="HKMSDSQ"/>
<dbReference type="InterPro" id="IPR004031">
    <property type="entry name" value="PMP22/EMP/MP20/Claudin"/>
</dbReference>
<dbReference type="GO" id="GO:1990454">
    <property type="term" value="C:L-type voltage-gated calcium channel complex"/>
    <property type="evidence" value="ECO:0007669"/>
    <property type="project" value="TreeGrafter"/>
</dbReference>
<gene>
    <name evidence="9" type="primary">CACNG6B</name>
    <name evidence="10" type="synonym">CACNG6</name>
    <name evidence="6" type="synonym">cacng6</name>
    <name evidence="6" type="ORF">G4P62_005813</name>
</gene>
<protein>
    <submittedName>
        <fullName evidence="9 10">Calcium channel, voltage-dependent, gamma subunit 6b</fullName>
    </submittedName>
    <submittedName>
        <fullName evidence="6">Transcript variant X1</fullName>
    </submittedName>
    <submittedName>
        <fullName evidence="7">Transcript variant X2</fullName>
    </submittedName>
    <submittedName>
        <fullName evidence="8">Transcript variant X3</fullName>
    </submittedName>
</protein>
<dbReference type="PANTHER" id="PTHR15025:SF6">
    <property type="entry name" value="VOLTAGE-DEPENDENT CALCIUM CHANNEL GAMMA-6 SUBUNIT"/>
    <property type="match status" value="1"/>
</dbReference>
<feature type="transmembrane region" description="Helical" evidence="5">
    <location>
        <begin position="51"/>
        <end position="73"/>
    </location>
</feature>
<dbReference type="RefSeq" id="XP_015805860.1">
    <property type="nucleotide sequence ID" value="XM_015950374.3"/>
</dbReference>
<feature type="transmembrane region" description="Helical" evidence="5">
    <location>
        <begin position="223"/>
        <end position="251"/>
    </location>
</feature>
<dbReference type="Proteomes" id="UP000694548">
    <property type="component" value="Chromosome sgr05"/>
</dbReference>
<evidence type="ECO:0000256" key="1">
    <source>
        <dbReference type="ARBA" id="ARBA00004141"/>
    </source>
</evidence>
<evidence type="ECO:0000313" key="11">
    <source>
        <dbReference type="Proteomes" id="UP000694548"/>
    </source>
</evidence>
<keyword evidence="11" id="KW-1185">Reference proteome</keyword>
<dbReference type="EMBL" id="JAAVVJ010000003">
    <property type="protein sequence ID" value="KAF7227162.1"/>
    <property type="molecule type" value="Genomic_DNA"/>
</dbReference>
<evidence type="ECO:0000313" key="10">
    <source>
        <dbReference type="Ensembl" id="ENSNFUP00015042858.1"/>
    </source>
</evidence>
<dbReference type="Proteomes" id="UP000822369">
    <property type="component" value="Chromosome 3"/>
</dbReference>
<keyword evidence="4 5" id="KW-0472">Membrane</keyword>
<dbReference type="GeneID" id="107379576"/>
<dbReference type="Bgee" id="ENSNFUG00015020525">
    <property type="expression patterns" value="Expressed in zone of skin and 1 other cell type or tissue"/>
</dbReference>
<evidence type="ECO:0000313" key="8">
    <source>
        <dbReference type="EMBL" id="KAF7227162.1"/>
    </source>
</evidence>
<dbReference type="KEGG" id="nfu:107379576"/>
<reference evidence="10" key="1">
    <citation type="submission" date="2014-08" db="EMBL/GenBank/DDBJ databases">
        <authorList>
            <person name="Senf B."/>
            <person name="Petzold A."/>
            <person name="Downie B.R."/>
            <person name="Koch P."/>
            <person name="Platzer M."/>
        </authorList>
    </citation>
    <scope>NUCLEOTIDE SEQUENCE [LARGE SCALE GENOMIC DNA]</scope>
    <source>
        <strain evidence="10">GRZ</strain>
    </source>
</reference>
<reference evidence="6" key="4">
    <citation type="submission" date="2020-03" db="EMBL/GenBank/DDBJ databases">
        <title>Intra-Species Differences in Population Size shape Life History and Genome Evolution.</title>
        <authorList>
            <person name="Willemsen D."/>
            <person name="Cui R."/>
            <person name="Valenzano D.R."/>
        </authorList>
    </citation>
    <scope>NUCLEOTIDE SEQUENCE</scope>
    <source>
        <strain evidence="6">GRZ</strain>
        <tissue evidence="6">Whole</tissue>
    </source>
</reference>
<reference evidence="9" key="2">
    <citation type="submission" date="2016-05" db="EMBL/GenBank/DDBJ databases">
        <authorList>
            <person name="Lavstsen T."/>
            <person name="Jespersen J.S."/>
        </authorList>
    </citation>
    <scope>NUCLEOTIDE SEQUENCE</scope>
    <source>
        <tissue evidence="9">Brain</tissue>
    </source>
</reference>